<comment type="similarity">
    <text evidence="5">Belongs to the peptidase M20A family. ArgE subfamily.</text>
</comment>
<protein>
    <recommendedName>
        <fullName evidence="7">Probable succinyl-diaminopimelate desuccinylase</fullName>
        <ecNumber evidence="6">3.5.1.18</ecNumber>
    </recommendedName>
</protein>
<dbReference type="PROSITE" id="PS00759">
    <property type="entry name" value="ARGE_DAPE_CPG2_2"/>
    <property type="match status" value="1"/>
</dbReference>
<evidence type="ECO:0000256" key="11">
    <source>
        <dbReference type="ARBA" id="ARBA00022723"/>
    </source>
</evidence>
<dbReference type="Pfam" id="PF01546">
    <property type="entry name" value="Peptidase_M20"/>
    <property type="match status" value="1"/>
</dbReference>
<dbReference type="AlphaFoldDB" id="A0A074VXS0"/>
<dbReference type="Gene3D" id="3.30.70.360">
    <property type="match status" value="1"/>
</dbReference>
<keyword evidence="14" id="KW-0170">Cobalt</keyword>
<evidence type="ECO:0000256" key="12">
    <source>
        <dbReference type="ARBA" id="ARBA00022801"/>
    </source>
</evidence>
<dbReference type="GO" id="GO:0046872">
    <property type="term" value="F:metal ion binding"/>
    <property type="evidence" value="ECO:0007669"/>
    <property type="project" value="UniProtKB-KW"/>
</dbReference>
<comment type="cofactor">
    <cofactor evidence="1">
        <name>Co(2+)</name>
        <dbReference type="ChEBI" id="CHEBI:48828"/>
    </cofactor>
</comment>
<reference evidence="17 18" key="1">
    <citation type="journal article" date="2014" name="PLoS Genet.">
        <title>Hidden diversity in honey bee gut symbionts detected by single-cell genomics.</title>
        <authorList>
            <person name="Engel P."/>
            <person name="Stepanauskas R."/>
            <person name="Moran N."/>
        </authorList>
    </citation>
    <scope>NUCLEOTIDE SEQUENCE [LARGE SCALE GENOMIC DNA]</scope>
    <source>
        <strain evidence="17 18">SCGC AB-598-J21</strain>
    </source>
</reference>
<dbReference type="PANTHER" id="PTHR43808">
    <property type="entry name" value="ACETYLORNITHINE DEACETYLASE"/>
    <property type="match status" value="1"/>
</dbReference>
<keyword evidence="8" id="KW-0963">Cytoplasm</keyword>
<dbReference type="Gene3D" id="3.40.630.10">
    <property type="entry name" value="Zn peptidases"/>
    <property type="match status" value="1"/>
</dbReference>
<dbReference type="NCBIfam" id="TIGR01910">
    <property type="entry name" value="DapE-ArgE"/>
    <property type="match status" value="1"/>
</dbReference>
<comment type="caution">
    <text evidence="17">The sequence shown here is derived from an EMBL/GenBank/DDBJ whole genome shotgun (WGS) entry which is preliminary data.</text>
</comment>
<accession>A0A074VXS0</accession>
<evidence type="ECO:0000256" key="9">
    <source>
        <dbReference type="ARBA" id="ARBA00022571"/>
    </source>
</evidence>
<dbReference type="SUPFAM" id="SSF53187">
    <property type="entry name" value="Zn-dependent exopeptidases"/>
    <property type="match status" value="1"/>
</dbReference>
<dbReference type="NCBIfam" id="TIGR01892">
    <property type="entry name" value="AcOrn-deacetyl"/>
    <property type="match status" value="1"/>
</dbReference>
<gene>
    <name evidence="17" type="ORF">SASC598J21_021770</name>
</gene>
<keyword evidence="13" id="KW-0862">Zinc</keyword>
<evidence type="ECO:0000256" key="5">
    <source>
        <dbReference type="ARBA" id="ARBA00005691"/>
    </source>
</evidence>
<keyword evidence="11" id="KW-0479">Metal-binding</keyword>
<evidence type="ECO:0000256" key="10">
    <source>
        <dbReference type="ARBA" id="ARBA00022605"/>
    </source>
</evidence>
<feature type="domain" description="Peptidase M20 dimerisation" evidence="16">
    <location>
        <begin position="172"/>
        <end position="282"/>
    </location>
</feature>
<comment type="subcellular location">
    <subcellularLocation>
        <location evidence="3">Cytoplasm</location>
    </subcellularLocation>
</comment>
<evidence type="ECO:0000256" key="4">
    <source>
        <dbReference type="ARBA" id="ARBA00005130"/>
    </source>
</evidence>
<dbReference type="InterPro" id="IPR050072">
    <property type="entry name" value="Peptidase_M20A"/>
</dbReference>
<evidence type="ECO:0000256" key="7">
    <source>
        <dbReference type="ARBA" id="ARBA00016853"/>
    </source>
</evidence>
<dbReference type="PANTHER" id="PTHR43808:SF31">
    <property type="entry name" value="N-ACETYL-L-CITRULLINE DEACETYLASE"/>
    <property type="match status" value="1"/>
</dbReference>
<comment type="pathway">
    <text evidence="4">Amino-acid biosynthesis; L-lysine biosynthesis via DAP pathway; LL-2,6-diaminopimelate from (S)-tetrahydrodipicolinate (succinylase route): step 3/3.</text>
</comment>
<dbReference type="GO" id="GO:0006526">
    <property type="term" value="P:L-arginine biosynthetic process"/>
    <property type="evidence" value="ECO:0007669"/>
    <property type="project" value="UniProtKB-KW"/>
</dbReference>
<proteinExistence type="inferred from homology"/>
<dbReference type="UniPathway" id="UPA00034">
    <property type="reaction ID" value="UER00021"/>
</dbReference>
<dbReference type="NCBIfam" id="NF005710">
    <property type="entry name" value="PRK07522.1"/>
    <property type="match status" value="1"/>
</dbReference>
<evidence type="ECO:0000256" key="14">
    <source>
        <dbReference type="ARBA" id="ARBA00023285"/>
    </source>
</evidence>
<sequence length="388" mass="42365">MDTLSWLCQLIAFDTTSRQSNLALINYVADYLESRKLSPWLAHNEKGDKANLFVTNPAADGSTSGGIVLSGHTDVVPVDGQKWLSDPFAANIRDGRVYGRGSSDMKGFIASVLAAVPDMQKAKLKVPLHIALSFDEEVGCLGAPVMLAELEKRGLQPQSCIVGEPTSMQMVVAHKGIHTFCCEVHGKNAHSSLTPDGVNAIEYAARLIVFINQLAQQLQQRADLDHAFDVPFATVSTGLIRGGTAINIVPDYCTFEFDYRNLPHMTVEELTEPIRQYIATTLLPAMQAVVPEASIKLTHNVQVPALNDANNQQLHALITQLVDNKQQAKVAYATEGGQFQNSGINTVVCGPGSITVAHKADEYIELEQLERCDHFLRKLIQVQSLSFT</sequence>
<dbReference type="GO" id="GO:0008777">
    <property type="term" value="F:acetylornithine deacetylase activity"/>
    <property type="evidence" value="ECO:0007669"/>
    <property type="project" value="TreeGrafter"/>
</dbReference>
<evidence type="ECO:0000256" key="13">
    <source>
        <dbReference type="ARBA" id="ARBA00022833"/>
    </source>
</evidence>
<dbReference type="FunFam" id="3.30.70.360:FF:000003">
    <property type="entry name" value="Acetylornithine deacetylase"/>
    <property type="match status" value="1"/>
</dbReference>
<evidence type="ECO:0000256" key="3">
    <source>
        <dbReference type="ARBA" id="ARBA00004496"/>
    </source>
</evidence>
<keyword evidence="10" id="KW-0028">Amino-acid biosynthesis</keyword>
<dbReference type="InterPro" id="IPR001261">
    <property type="entry name" value="ArgE/DapE_CS"/>
</dbReference>
<keyword evidence="9" id="KW-0055">Arginine biosynthesis</keyword>
<dbReference type="InterPro" id="IPR036264">
    <property type="entry name" value="Bact_exopeptidase_dim_dom"/>
</dbReference>
<evidence type="ECO:0000256" key="2">
    <source>
        <dbReference type="ARBA" id="ARBA00001947"/>
    </source>
</evidence>
<dbReference type="InterPro" id="IPR002933">
    <property type="entry name" value="Peptidase_M20"/>
</dbReference>
<evidence type="ECO:0000313" key="18">
    <source>
        <dbReference type="Proteomes" id="UP000027644"/>
    </source>
</evidence>
<evidence type="ECO:0000256" key="8">
    <source>
        <dbReference type="ARBA" id="ARBA00022490"/>
    </source>
</evidence>
<dbReference type="InterPro" id="IPR010169">
    <property type="entry name" value="AcOrn-deacetyl"/>
</dbReference>
<name>A0A074VXS0_9NEIS</name>
<comment type="cofactor">
    <cofactor evidence="2">
        <name>Zn(2+)</name>
        <dbReference type="ChEBI" id="CHEBI:29105"/>
    </cofactor>
</comment>
<evidence type="ECO:0000256" key="1">
    <source>
        <dbReference type="ARBA" id="ARBA00001941"/>
    </source>
</evidence>
<dbReference type="GO" id="GO:0009089">
    <property type="term" value="P:lysine biosynthetic process via diaminopimelate"/>
    <property type="evidence" value="ECO:0007669"/>
    <property type="project" value="UniProtKB-UniPathway"/>
</dbReference>
<keyword evidence="12" id="KW-0378">Hydrolase</keyword>
<evidence type="ECO:0000313" key="17">
    <source>
        <dbReference type="EMBL" id="KEQ00064.1"/>
    </source>
</evidence>
<dbReference type="Proteomes" id="UP000027644">
    <property type="component" value="Unassembled WGS sequence"/>
</dbReference>
<dbReference type="GO" id="GO:0009014">
    <property type="term" value="F:succinyl-diaminopimelate desuccinylase activity"/>
    <property type="evidence" value="ECO:0007669"/>
    <property type="project" value="UniProtKB-EC"/>
</dbReference>
<dbReference type="GO" id="GO:0005737">
    <property type="term" value="C:cytoplasm"/>
    <property type="evidence" value="ECO:0007669"/>
    <property type="project" value="UniProtKB-SubCell"/>
</dbReference>
<comment type="catalytic activity">
    <reaction evidence="15">
        <text>N-succinyl-(2S,6S)-2,6-diaminopimelate + H2O = (2S,6S)-2,6-diaminopimelate + succinate</text>
        <dbReference type="Rhea" id="RHEA:22608"/>
        <dbReference type="ChEBI" id="CHEBI:15377"/>
        <dbReference type="ChEBI" id="CHEBI:30031"/>
        <dbReference type="ChEBI" id="CHEBI:57609"/>
        <dbReference type="ChEBI" id="CHEBI:58087"/>
        <dbReference type="EC" id="3.5.1.18"/>
    </reaction>
</comment>
<evidence type="ECO:0000256" key="15">
    <source>
        <dbReference type="ARBA" id="ARBA00051301"/>
    </source>
</evidence>
<dbReference type="EMBL" id="AVQL01000455">
    <property type="protein sequence ID" value="KEQ00064.1"/>
    <property type="molecule type" value="Genomic_DNA"/>
</dbReference>
<dbReference type="Pfam" id="PF07687">
    <property type="entry name" value="M20_dimer"/>
    <property type="match status" value="1"/>
</dbReference>
<evidence type="ECO:0000256" key="6">
    <source>
        <dbReference type="ARBA" id="ARBA00011921"/>
    </source>
</evidence>
<dbReference type="CDD" id="cd03894">
    <property type="entry name" value="M20_ArgE"/>
    <property type="match status" value="1"/>
</dbReference>
<evidence type="ECO:0000259" key="16">
    <source>
        <dbReference type="Pfam" id="PF07687"/>
    </source>
</evidence>
<dbReference type="InterPro" id="IPR011650">
    <property type="entry name" value="Peptidase_M20_dimer"/>
</dbReference>
<dbReference type="SUPFAM" id="SSF55031">
    <property type="entry name" value="Bacterial exopeptidase dimerisation domain"/>
    <property type="match status" value="1"/>
</dbReference>
<organism evidence="17 18">
    <name type="scientific">Snodgrassella alvi SCGC AB-598-J21</name>
    <dbReference type="NCBI Taxonomy" id="1385367"/>
    <lineage>
        <taxon>Bacteria</taxon>
        <taxon>Pseudomonadati</taxon>
        <taxon>Pseudomonadota</taxon>
        <taxon>Betaproteobacteria</taxon>
        <taxon>Neisseriales</taxon>
        <taxon>Neisseriaceae</taxon>
        <taxon>Snodgrassella</taxon>
    </lineage>
</organism>
<dbReference type="EC" id="3.5.1.18" evidence="6"/>
<dbReference type="InterPro" id="IPR010182">
    <property type="entry name" value="ArgE/DapE"/>
</dbReference>